<dbReference type="InterPro" id="IPR039425">
    <property type="entry name" value="RNA_pol_sigma-70-like"/>
</dbReference>
<dbReference type="InterPro" id="IPR013324">
    <property type="entry name" value="RNA_pol_sigma_r3/r4-like"/>
</dbReference>
<evidence type="ECO:0000256" key="4">
    <source>
        <dbReference type="ARBA" id="ARBA00023125"/>
    </source>
</evidence>
<dbReference type="PANTHER" id="PTHR43133">
    <property type="entry name" value="RNA POLYMERASE ECF-TYPE SIGMA FACTO"/>
    <property type="match status" value="1"/>
</dbReference>
<keyword evidence="3" id="KW-0731">Sigma factor</keyword>
<dbReference type="SUPFAM" id="SSF88659">
    <property type="entry name" value="Sigma3 and sigma4 domains of RNA polymerase sigma factors"/>
    <property type="match status" value="1"/>
</dbReference>
<keyword evidence="5" id="KW-0804">Transcription</keyword>
<dbReference type="InterPro" id="IPR036388">
    <property type="entry name" value="WH-like_DNA-bd_sf"/>
</dbReference>
<keyword evidence="4" id="KW-0238">DNA-binding</keyword>
<feature type="domain" description="RNA polymerase sigma-70 region 2" evidence="7">
    <location>
        <begin position="106"/>
        <end position="174"/>
    </location>
</feature>
<keyword evidence="6" id="KW-0472">Membrane</keyword>
<dbReference type="SUPFAM" id="SSF88946">
    <property type="entry name" value="Sigma2 domain of RNA polymerase sigma factors"/>
    <property type="match status" value="1"/>
</dbReference>
<dbReference type="AlphaFoldDB" id="A0A1F7XXK4"/>
<comment type="caution">
    <text evidence="8">The sequence shown here is derived from an EMBL/GenBank/DDBJ whole genome shotgun (WGS) entry which is preliminary data.</text>
</comment>
<evidence type="ECO:0000313" key="9">
    <source>
        <dbReference type="Proteomes" id="UP000176741"/>
    </source>
</evidence>
<protein>
    <recommendedName>
        <fullName evidence="7">RNA polymerase sigma-70 region 2 domain-containing protein</fullName>
    </recommendedName>
</protein>
<comment type="similarity">
    <text evidence="1">Belongs to the sigma-70 factor family. ECF subfamily.</text>
</comment>
<evidence type="ECO:0000259" key="7">
    <source>
        <dbReference type="Pfam" id="PF04542"/>
    </source>
</evidence>
<dbReference type="GO" id="GO:0006352">
    <property type="term" value="P:DNA-templated transcription initiation"/>
    <property type="evidence" value="ECO:0007669"/>
    <property type="project" value="InterPro"/>
</dbReference>
<dbReference type="PANTHER" id="PTHR43133:SF8">
    <property type="entry name" value="RNA POLYMERASE SIGMA FACTOR HI_1459-RELATED"/>
    <property type="match status" value="1"/>
</dbReference>
<dbReference type="GO" id="GO:0003677">
    <property type="term" value="F:DNA binding"/>
    <property type="evidence" value="ECO:0007669"/>
    <property type="project" value="UniProtKB-KW"/>
</dbReference>
<dbReference type="InterPro" id="IPR014284">
    <property type="entry name" value="RNA_pol_sigma-70_dom"/>
</dbReference>
<evidence type="ECO:0000256" key="2">
    <source>
        <dbReference type="ARBA" id="ARBA00023015"/>
    </source>
</evidence>
<evidence type="ECO:0000256" key="1">
    <source>
        <dbReference type="ARBA" id="ARBA00010641"/>
    </source>
</evidence>
<dbReference type="NCBIfam" id="TIGR02937">
    <property type="entry name" value="sigma70-ECF"/>
    <property type="match status" value="1"/>
</dbReference>
<accession>A0A1F7XXK4</accession>
<name>A0A1F7XXK4_9BACT</name>
<dbReference type="Pfam" id="PF04542">
    <property type="entry name" value="Sigma70_r2"/>
    <property type="match status" value="1"/>
</dbReference>
<reference evidence="8 9" key="1">
    <citation type="journal article" date="2016" name="Nat. Commun.">
        <title>Thousands of microbial genomes shed light on interconnected biogeochemical processes in an aquifer system.</title>
        <authorList>
            <person name="Anantharaman K."/>
            <person name="Brown C.T."/>
            <person name="Hug L.A."/>
            <person name="Sharon I."/>
            <person name="Castelle C.J."/>
            <person name="Probst A.J."/>
            <person name="Thomas B.C."/>
            <person name="Singh A."/>
            <person name="Wilkins M.J."/>
            <person name="Karaoz U."/>
            <person name="Brodie E.L."/>
            <person name="Williams K.H."/>
            <person name="Hubbard S.S."/>
            <person name="Banfield J.F."/>
        </authorList>
    </citation>
    <scope>NUCLEOTIDE SEQUENCE [LARGE SCALE GENOMIC DNA]</scope>
</reference>
<dbReference type="InterPro" id="IPR007627">
    <property type="entry name" value="RNA_pol_sigma70_r2"/>
</dbReference>
<dbReference type="Gene3D" id="1.10.10.10">
    <property type="entry name" value="Winged helix-like DNA-binding domain superfamily/Winged helix DNA-binding domain"/>
    <property type="match status" value="1"/>
</dbReference>
<organism evidence="8 9">
    <name type="scientific">Candidatus Woesebacteria bacterium RIFCSPHIGHO2_01_FULL_38_26b</name>
    <dbReference type="NCBI Taxonomy" id="1802491"/>
    <lineage>
        <taxon>Bacteria</taxon>
        <taxon>Candidatus Woeseibacteriota</taxon>
    </lineage>
</organism>
<dbReference type="InterPro" id="IPR013325">
    <property type="entry name" value="RNA_pol_sigma_r2"/>
</dbReference>
<evidence type="ECO:0000256" key="5">
    <source>
        <dbReference type="ARBA" id="ARBA00023163"/>
    </source>
</evidence>
<evidence type="ECO:0000256" key="6">
    <source>
        <dbReference type="SAM" id="Phobius"/>
    </source>
</evidence>
<feature type="transmembrane region" description="Helical" evidence="6">
    <location>
        <begin position="61"/>
        <end position="78"/>
    </location>
</feature>
<proteinExistence type="inferred from homology"/>
<keyword evidence="6" id="KW-1133">Transmembrane helix</keyword>
<gene>
    <name evidence="8" type="ORF">A2771_01330</name>
</gene>
<evidence type="ECO:0000256" key="3">
    <source>
        <dbReference type="ARBA" id="ARBA00023082"/>
    </source>
</evidence>
<sequence>MKEKPSRIELLSHPEENSSKIIILADLSDGEGDLVPIKVDKGIFERVKRVLESKNLTANKIGAGIFIFGVGVGVAYTAEKAWENIRKNSFKGLNEEQKDRFEKIMEENSGDIYSYLYFGLNGSEAETEDLTQKVFERAYINFPNFKPKSELENPERSWLFRIAHNSLINHRRDEIHRKSKLVELITDEESEDGEEIFPDPLRNKIHQIEDEISFTSAQVGALRQILENLSDKRKLLIYLKIGEHLRDKETAYIMNMTEGAVKTLYSRTKRELKNSMNEIGLKV</sequence>
<keyword evidence="2" id="KW-0805">Transcription regulation</keyword>
<evidence type="ECO:0000313" key="8">
    <source>
        <dbReference type="EMBL" id="OGM19128.1"/>
    </source>
</evidence>
<dbReference type="GO" id="GO:0016987">
    <property type="term" value="F:sigma factor activity"/>
    <property type="evidence" value="ECO:0007669"/>
    <property type="project" value="UniProtKB-KW"/>
</dbReference>
<dbReference type="Gene3D" id="1.10.1740.10">
    <property type="match status" value="1"/>
</dbReference>
<keyword evidence="6" id="KW-0812">Transmembrane</keyword>
<dbReference type="EMBL" id="MGGD01000080">
    <property type="protein sequence ID" value="OGM19128.1"/>
    <property type="molecule type" value="Genomic_DNA"/>
</dbReference>
<dbReference type="Proteomes" id="UP000176741">
    <property type="component" value="Unassembled WGS sequence"/>
</dbReference>